<keyword evidence="4" id="KW-0548">Nucleotidyltransferase</keyword>
<dbReference type="PRINTS" id="PR00045">
    <property type="entry name" value="SIGMA54FCT"/>
</dbReference>
<keyword evidence="7" id="KW-0238">DNA-binding</keyword>
<feature type="domain" description="RNA polymerase sigma factor 54 DNA-binding" evidence="9">
    <location>
        <begin position="300"/>
        <end position="456"/>
    </location>
</feature>
<dbReference type="GO" id="GO:0001216">
    <property type="term" value="F:DNA-binding transcription activator activity"/>
    <property type="evidence" value="ECO:0007669"/>
    <property type="project" value="InterPro"/>
</dbReference>
<keyword evidence="5" id="KW-0805">Transcription regulation</keyword>
<dbReference type="Proteomes" id="UP000282321">
    <property type="component" value="Unassembled WGS sequence"/>
</dbReference>
<dbReference type="AlphaFoldDB" id="A0A660S886"/>
<dbReference type="Gene3D" id="1.10.10.1330">
    <property type="entry name" value="RNA polymerase sigma-54 factor, core-binding domain"/>
    <property type="match status" value="1"/>
</dbReference>
<dbReference type="PANTHER" id="PTHR32248">
    <property type="entry name" value="RNA POLYMERASE SIGMA-54 FACTOR"/>
    <property type="match status" value="1"/>
</dbReference>
<dbReference type="PROSITE" id="PS00718">
    <property type="entry name" value="SIGMA54_2"/>
    <property type="match status" value="1"/>
</dbReference>
<protein>
    <submittedName>
        <fullName evidence="11">RNA polymerase sigma-54 factor</fullName>
    </submittedName>
</protein>
<dbReference type="Pfam" id="PF00309">
    <property type="entry name" value="Sigma54_AID"/>
    <property type="match status" value="1"/>
</dbReference>
<reference evidence="11 12" key="1">
    <citation type="submission" date="2018-06" db="EMBL/GenBank/DDBJ databases">
        <title>Extensive metabolic versatility and redundancy in microbially diverse, dynamic hydrothermal sediments.</title>
        <authorList>
            <person name="Dombrowski N."/>
            <person name="Teske A."/>
            <person name="Baker B.J."/>
        </authorList>
    </citation>
    <scope>NUCLEOTIDE SEQUENCE [LARGE SCALE GENOMIC DNA]</scope>
    <source>
        <strain evidence="11">B35_G9</strain>
    </source>
</reference>
<dbReference type="InterPro" id="IPR038709">
    <property type="entry name" value="RpoN_core-bd_sf"/>
</dbReference>
<dbReference type="GO" id="GO:0016779">
    <property type="term" value="F:nucleotidyltransferase activity"/>
    <property type="evidence" value="ECO:0007669"/>
    <property type="project" value="UniProtKB-KW"/>
</dbReference>
<dbReference type="PIRSF" id="PIRSF000774">
    <property type="entry name" value="RpoN"/>
    <property type="match status" value="1"/>
</dbReference>
<keyword evidence="3" id="KW-0808">Transferase</keyword>
<dbReference type="EMBL" id="QNBC01000101">
    <property type="protein sequence ID" value="RKX65255.1"/>
    <property type="molecule type" value="Genomic_DNA"/>
</dbReference>
<dbReference type="Pfam" id="PF04963">
    <property type="entry name" value="Sigma54_CBD"/>
    <property type="match status" value="1"/>
</dbReference>
<proteinExistence type="inferred from homology"/>
<dbReference type="InterPro" id="IPR000394">
    <property type="entry name" value="RNA_pol_sigma_54"/>
</dbReference>
<evidence type="ECO:0000259" key="9">
    <source>
        <dbReference type="Pfam" id="PF04552"/>
    </source>
</evidence>
<dbReference type="Gene3D" id="1.10.10.60">
    <property type="entry name" value="Homeodomain-like"/>
    <property type="match status" value="1"/>
</dbReference>
<keyword evidence="6" id="KW-0731">Sigma factor</keyword>
<keyword evidence="8" id="KW-0804">Transcription</keyword>
<sequence length="459" mass="53270">MKLNLNQRLELNVSGQLVQLMKLLQVNRTDLEQLIETELEQNPILEKSEEEESEIEQTTIERDDQNLDKFLKEFEWIHEEDFKYKYYAPKKIDDAISPDIYPEEKDILETFKMDYFSKLHGKELDIGKILVDLLDGNGFLRMSVDEVSKKYNFTPDKVKSAIEIMKEISPGGVGSRDMFEFIAYQLNKKGFDGNRYADILRRYGKEFKAGAIDKISKLSGLPVEEVESILEAVKSCHPVPIVNMKQDNNYITPDIIIRKINGKYEIIINEEELPTIRINNYYLSLLNGEKGNLSAEEKKNLKKYLYSAKSFIANLYRRRETIEKIAHEILIRQYRFFEEGIESLKPLYMKEIAESLNLSSSTVTRALANKYFDTPHGIFPSKFFFLARTKSINGNISVSSVLSRIKQIIDEEDKKTPLSDLQITKILNKEGIDIKRRTVAKYRESLGIPKMGLRKRTNV</sequence>
<gene>
    <name evidence="11" type="primary">rpoN</name>
    <name evidence="11" type="ORF">DRP44_06750</name>
</gene>
<keyword evidence="2" id="KW-0240">DNA-directed RNA polymerase</keyword>
<evidence type="ECO:0000313" key="12">
    <source>
        <dbReference type="Proteomes" id="UP000282321"/>
    </source>
</evidence>
<dbReference type="GO" id="GO:0000428">
    <property type="term" value="C:DNA-directed RNA polymerase complex"/>
    <property type="evidence" value="ECO:0007669"/>
    <property type="project" value="UniProtKB-KW"/>
</dbReference>
<evidence type="ECO:0000256" key="6">
    <source>
        <dbReference type="ARBA" id="ARBA00023082"/>
    </source>
</evidence>
<evidence type="ECO:0000256" key="5">
    <source>
        <dbReference type="ARBA" id="ARBA00023015"/>
    </source>
</evidence>
<evidence type="ECO:0000256" key="1">
    <source>
        <dbReference type="ARBA" id="ARBA00008798"/>
    </source>
</evidence>
<dbReference type="InterPro" id="IPR007046">
    <property type="entry name" value="RNA_pol_sigma_54_core-bd"/>
</dbReference>
<dbReference type="NCBIfam" id="TIGR02395">
    <property type="entry name" value="rpoN_sigma"/>
    <property type="match status" value="1"/>
</dbReference>
<evidence type="ECO:0000256" key="2">
    <source>
        <dbReference type="ARBA" id="ARBA00022478"/>
    </source>
</evidence>
<evidence type="ECO:0000313" key="11">
    <source>
        <dbReference type="EMBL" id="RKX65255.1"/>
    </source>
</evidence>
<feature type="domain" description="RNA polymerase sigma factor 54 core-binding" evidence="10">
    <location>
        <begin position="117"/>
        <end position="282"/>
    </location>
</feature>
<evidence type="ECO:0000256" key="8">
    <source>
        <dbReference type="ARBA" id="ARBA00023163"/>
    </source>
</evidence>
<dbReference type="Pfam" id="PF04552">
    <property type="entry name" value="Sigma54_DBD"/>
    <property type="match status" value="1"/>
</dbReference>
<dbReference type="PROSITE" id="PS50044">
    <property type="entry name" value="SIGMA54_3"/>
    <property type="match status" value="1"/>
</dbReference>
<dbReference type="InterPro" id="IPR007634">
    <property type="entry name" value="RNA_pol_sigma_54_DNA-bd"/>
</dbReference>
<organism evidence="11 12">
    <name type="scientific">candidate division TA06 bacterium</name>
    <dbReference type="NCBI Taxonomy" id="2250710"/>
    <lineage>
        <taxon>Bacteria</taxon>
        <taxon>Bacteria division TA06</taxon>
    </lineage>
</organism>
<evidence type="ECO:0000256" key="4">
    <source>
        <dbReference type="ARBA" id="ARBA00022695"/>
    </source>
</evidence>
<evidence type="ECO:0000259" key="10">
    <source>
        <dbReference type="Pfam" id="PF04963"/>
    </source>
</evidence>
<dbReference type="PANTHER" id="PTHR32248:SF4">
    <property type="entry name" value="RNA POLYMERASE SIGMA-54 FACTOR"/>
    <property type="match status" value="1"/>
</dbReference>
<comment type="caution">
    <text evidence="11">The sequence shown here is derived from an EMBL/GenBank/DDBJ whole genome shotgun (WGS) entry which is preliminary data.</text>
</comment>
<name>A0A660S886_UNCT6</name>
<evidence type="ECO:0000256" key="7">
    <source>
        <dbReference type="ARBA" id="ARBA00023125"/>
    </source>
</evidence>
<dbReference type="GO" id="GO:0016987">
    <property type="term" value="F:sigma factor activity"/>
    <property type="evidence" value="ECO:0007669"/>
    <property type="project" value="UniProtKB-KW"/>
</dbReference>
<evidence type="ECO:0000256" key="3">
    <source>
        <dbReference type="ARBA" id="ARBA00022679"/>
    </source>
</evidence>
<dbReference type="GO" id="GO:0006352">
    <property type="term" value="P:DNA-templated transcription initiation"/>
    <property type="evidence" value="ECO:0007669"/>
    <property type="project" value="InterPro"/>
</dbReference>
<accession>A0A660S886</accession>
<comment type="similarity">
    <text evidence="1">Belongs to the sigma-54 factor family.</text>
</comment>
<dbReference type="GO" id="GO:0003677">
    <property type="term" value="F:DNA binding"/>
    <property type="evidence" value="ECO:0007669"/>
    <property type="project" value="UniProtKB-KW"/>
</dbReference>